<evidence type="ECO:0000256" key="1">
    <source>
        <dbReference type="ARBA" id="ARBA00005662"/>
    </source>
</evidence>
<gene>
    <name evidence="5" type="ORF">IAD36_08500</name>
</gene>
<dbReference type="InterPro" id="IPR029052">
    <property type="entry name" value="Metallo-depent_PP-like"/>
</dbReference>
<comment type="similarity">
    <text evidence="1">Belongs to the CapA family.</text>
</comment>
<feature type="domain" description="Capsule synthesis protein CapA" evidence="4">
    <location>
        <begin position="61"/>
        <end position="324"/>
    </location>
</feature>
<sequence length="424" mass="46456">MKRVLALCLCAALLLSLAACGSAPEVTLPAPEGEAEAAPTPEPTPTPTPEPTPEPTPSVVKLTLAGDLVMHTPLHDEALQPDGSYDYAPIFEDVAHYVEEADYALCCFEGAFTGDGKWTGYPLFHVPDDLAYSLKEVGFDLINMASNHAMDAWHEGIIRTLDVLDDAGLDHVGAYRTQEERDEDNGIVVKEINGVSIAFLNFTYGTNGIPVDDTPYGLNVYTTDYMTYCSKVDYDMLDADMAAARALETDIIAVSVHWGGEYVTGATQYQRDLADYFFAQGADLVIGGHPHVPEPMELRTVTDEDGNERTGFLCYCLGNLLSCQTRQYTDLTCMVQLELTKDPATGETEISSCEYIPMIMLNIGDFGISRQTAGWGRRLWDIRAAIADYESGDDRGGVITPYMYSTLQTALEDCESIFGYLEMP</sequence>
<dbReference type="PANTHER" id="PTHR33393:SF12">
    <property type="entry name" value="CAPSULE BIOSYNTHESIS PROTEIN CAPA"/>
    <property type="match status" value="1"/>
</dbReference>
<proteinExistence type="inferred from homology"/>
<dbReference type="InterPro" id="IPR019079">
    <property type="entry name" value="Capsule_synth_CapA"/>
</dbReference>
<accession>A0A9D1DML4</accession>
<comment type="caution">
    <text evidence="5">The sequence shown here is derived from an EMBL/GenBank/DDBJ whole genome shotgun (WGS) entry which is preliminary data.</text>
</comment>
<organism evidence="5 6">
    <name type="scientific">Candidatus Scatomorpha intestinigallinarum</name>
    <dbReference type="NCBI Taxonomy" id="2840923"/>
    <lineage>
        <taxon>Bacteria</taxon>
        <taxon>Bacillati</taxon>
        <taxon>Bacillota</taxon>
        <taxon>Clostridia</taxon>
        <taxon>Eubacteriales</taxon>
        <taxon>Candidatus Scatomorpha</taxon>
    </lineage>
</organism>
<evidence type="ECO:0000256" key="3">
    <source>
        <dbReference type="SAM" id="SignalP"/>
    </source>
</evidence>
<dbReference type="CDD" id="cd07381">
    <property type="entry name" value="MPP_CapA"/>
    <property type="match status" value="1"/>
</dbReference>
<dbReference type="Gene3D" id="3.60.21.10">
    <property type="match status" value="1"/>
</dbReference>
<dbReference type="PANTHER" id="PTHR33393">
    <property type="entry name" value="POLYGLUTAMINE SYNTHESIS ACCESSORY PROTEIN RV0574C-RELATED"/>
    <property type="match status" value="1"/>
</dbReference>
<dbReference type="EMBL" id="DVHH01000201">
    <property type="protein sequence ID" value="HIR55616.1"/>
    <property type="molecule type" value="Genomic_DNA"/>
</dbReference>
<feature type="compositionally biased region" description="Low complexity" evidence="2">
    <location>
        <begin position="29"/>
        <end position="39"/>
    </location>
</feature>
<feature type="region of interest" description="Disordered" evidence="2">
    <location>
        <begin position="29"/>
        <end position="58"/>
    </location>
</feature>
<feature type="signal peptide" evidence="3">
    <location>
        <begin position="1"/>
        <end position="21"/>
    </location>
</feature>
<dbReference type="AlphaFoldDB" id="A0A9D1DML4"/>
<evidence type="ECO:0000313" key="6">
    <source>
        <dbReference type="Proteomes" id="UP000824238"/>
    </source>
</evidence>
<dbReference type="PROSITE" id="PS51257">
    <property type="entry name" value="PROKAR_LIPOPROTEIN"/>
    <property type="match status" value="1"/>
</dbReference>
<dbReference type="InterPro" id="IPR052169">
    <property type="entry name" value="CW_Biosynth-Accessory"/>
</dbReference>
<keyword evidence="3" id="KW-0732">Signal</keyword>
<evidence type="ECO:0000259" key="4">
    <source>
        <dbReference type="SMART" id="SM00854"/>
    </source>
</evidence>
<evidence type="ECO:0000313" key="5">
    <source>
        <dbReference type="EMBL" id="HIR55616.1"/>
    </source>
</evidence>
<feature type="chain" id="PRO_5039023266" evidence="3">
    <location>
        <begin position="22"/>
        <end position="424"/>
    </location>
</feature>
<evidence type="ECO:0000256" key="2">
    <source>
        <dbReference type="SAM" id="MobiDB-lite"/>
    </source>
</evidence>
<dbReference type="Pfam" id="PF09587">
    <property type="entry name" value="PGA_cap"/>
    <property type="match status" value="1"/>
</dbReference>
<protein>
    <submittedName>
        <fullName evidence="5">CapA family protein</fullName>
    </submittedName>
</protein>
<dbReference type="SUPFAM" id="SSF56300">
    <property type="entry name" value="Metallo-dependent phosphatases"/>
    <property type="match status" value="1"/>
</dbReference>
<reference evidence="5" key="1">
    <citation type="submission" date="2020-10" db="EMBL/GenBank/DDBJ databases">
        <authorList>
            <person name="Gilroy R."/>
        </authorList>
    </citation>
    <scope>NUCLEOTIDE SEQUENCE</scope>
    <source>
        <strain evidence="5">ChiGjej3B3-7149</strain>
    </source>
</reference>
<reference evidence="5" key="2">
    <citation type="journal article" date="2021" name="PeerJ">
        <title>Extensive microbial diversity within the chicken gut microbiome revealed by metagenomics and culture.</title>
        <authorList>
            <person name="Gilroy R."/>
            <person name="Ravi A."/>
            <person name="Getino M."/>
            <person name="Pursley I."/>
            <person name="Horton D.L."/>
            <person name="Alikhan N.F."/>
            <person name="Baker D."/>
            <person name="Gharbi K."/>
            <person name="Hall N."/>
            <person name="Watson M."/>
            <person name="Adriaenssens E.M."/>
            <person name="Foster-Nyarko E."/>
            <person name="Jarju S."/>
            <person name="Secka A."/>
            <person name="Antonio M."/>
            <person name="Oren A."/>
            <person name="Chaudhuri R.R."/>
            <person name="La Ragione R."/>
            <person name="Hildebrand F."/>
            <person name="Pallen M.J."/>
        </authorList>
    </citation>
    <scope>NUCLEOTIDE SEQUENCE</scope>
    <source>
        <strain evidence="5">ChiGjej3B3-7149</strain>
    </source>
</reference>
<feature type="compositionally biased region" description="Pro residues" evidence="2">
    <location>
        <begin position="40"/>
        <end position="56"/>
    </location>
</feature>
<dbReference type="Proteomes" id="UP000824238">
    <property type="component" value="Unassembled WGS sequence"/>
</dbReference>
<name>A0A9D1DML4_9FIRM</name>
<dbReference type="SMART" id="SM00854">
    <property type="entry name" value="PGA_cap"/>
    <property type="match status" value="1"/>
</dbReference>